<dbReference type="InterPro" id="IPR001623">
    <property type="entry name" value="DnaJ_domain"/>
</dbReference>
<dbReference type="Pfam" id="PF00226">
    <property type="entry name" value="DnaJ"/>
    <property type="match status" value="1"/>
</dbReference>
<dbReference type="PANTHER" id="PTHR44140:SF2">
    <property type="entry name" value="LD25575P"/>
    <property type="match status" value="1"/>
</dbReference>
<dbReference type="STRING" id="502779.C1HDJ5"/>
<dbReference type="GO" id="GO:0034975">
    <property type="term" value="P:protein folding in endoplasmic reticulum"/>
    <property type="evidence" value="ECO:0007669"/>
    <property type="project" value="TreeGrafter"/>
</dbReference>
<dbReference type="InterPro" id="IPR019734">
    <property type="entry name" value="TPR_rpt"/>
</dbReference>
<dbReference type="VEuPathDB" id="FungiDB:PAAG_08836"/>
<dbReference type="Gene3D" id="1.25.40.10">
    <property type="entry name" value="Tetratricopeptide repeat domain"/>
    <property type="match status" value="1"/>
</dbReference>
<evidence type="ECO:0000256" key="9">
    <source>
        <dbReference type="SAM" id="SignalP"/>
    </source>
</evidence>
<feature type="region of interest" description="Disordered" evidence="8">
    <location>
        <begin position="465"/>
        <end position="503"/>
    </location>
</feature>
<dbReference type="SUPFAM" id="SSF46565">
    <property type="entry name" value="Chaperone J-domain"/>
    <property type="match status" value="1"/>
</dbReference>
<feature type="repeat" description="TPR" evidence="7">
    <location>
        <begin position="66"/>
        <end position="99"/>
    </location>
</feature>
<dbReference type="GO" id="GO:0051787">
    <property type="term" value="F:misfolded protein binding"/>
    <property type="evidence" value="ECO:0007669"/>
    <property type="project" value="TreeGrafter"/>
</dbReference>
<reference evidence="11 12" key="1">
    <citation type="journal article" date="2011" name="PLoS Genet.">
        <title>Comparative genomic analysis of human fungal pathogens causing paracoccidioidomycosis.</title>
        <authorList>
            <person name="Desjardins C.A."/>
            <person name="Champion M.D."/>
            <person name="Holder J.W."/>
            <person name="Muszewska A."/>
            <person name="Goldberg J."/>
            <person name="Bailao A.M."/>
            <person name="Brigido M.M."/>
            <person name="Ferreira M.E."/>
            <person name="Garcia A.M."/>
            <person name="Grynberg M."/>
            <person name="Gujja S."/>
            <person name="Heiman D.I."/>
            <person name="Henn M.R."/>
            <person name="Kodira C.D."/>
            <person name="Leon-Narvaez H."/>
            <person name="Longo L.V."/>
            <person name="Ma L.J."/>
            <person name="Malavazi I."/>
            <person name="Matsuo A.L."/>
            <person name="Morais F.V."/>
            <person name="Pereira M."/>
            <person name="Rodriguez-Brito S."/>
            <person name="Sakthikumar S."/>
            <person name="Salem-Izacc S.M."/>
            <person name="Sykes S.M."/>
            <person name="Teixeira M.M."/>
            <person name="Vallejo M.C."/>
            <person name="Walter M.E."/>
            <person name="Yandava C."/>
            <person name="Young S."/>
            <person name="Zeng Q."/>
            <person name="Zucker J."/>
            <person name="Felipe M.S."/>
            <person name="Goldman G.H."/>
            <person name="Haas B.J."/>
            <person name="McEwen J.G."/>
            <person name="Nino-Vega G."/>
            <person name="Puccia R."/>
            <person name="San-Blas G."/>
            <person name="Soares C.M."/>
            <person name="Birren B.W."/>
            <person name="Cuomo C.A."/>
        </authorList>
    </citation>
    <scope>NUCLEOTIDE SEQUENCE [LARGE SCALE GENOMIC DNA]</scope>
    <source>
        <strain evidence="12">ATCC MYA-826 / Pb01</strain>
    </source>
</reference>
<comment type="subcellular location">
    <subcellularLocation>
        <location evidence="1">Endoplasmic reticulum lumen</location>
    </subcellularLocation>
</comment>
<feature type="signal peptide" evidence="9">
    <location>
        <begin position="1"/>
        <end position="20"/>
    </location>
</feature>
<dbReference type="Pfam" id="PF13432">
    <property type="entry name" value="TPR_16"/>
    <property type="match status" value="1"/>
</dbReference>
<protein>
    <recommendedName>
        <fullName evidence="6">Tetratricopeptide repeat and J domain-containing co-chaperone DNJ1</fullName>
    </recommendedName>
</protein>
<dbReference type="PANTHER" id="PTHR44140">
    <property type="entry name" value="LD25575P"/>
    <property type="match status" value="1"/>
</dbReference>
<dbReference type="PROSITE" id="PS50076">
    <property type="entry name" value="DNAJ_2"/>
    <property type="match status" value="1"/>
</dbReference>
<dbReference type="Gene3D" id="1.10.287.110">
    <property type="entry name" value="DnaJ domain"/>
    <property type="match status" value="1"/>
</dbReference>
<name>C1HDJ5_PARBA</name>
<keyword evidence="4 7" id="KW-0802">TPR repeat</keyword>
<dbReference type="PROSITE" id="PS50005">
    <property type="entry name" value="TPR"/>
    <property type="match status" value="1"/>
</dbReference>
<feature type="domain" description="J" evidence="10">
    <location>
        <begin position="402"/>
        <end position="471"/>
    </location>
</feature>
<evidence type="ECO:0000256" key="3">
    <source>
        <dbReference type="ARBA" id="ARBA00022737"/>
    </source>
</evidence>
<evidence type="ECO:0000256" key="8">
    <source>
        <dbReference type="SAM" id="MobiDB-lite"/>
    </source>
</evidence>
<dbReference type="AlphaFoldDB" id="C1HDJ5"/>
<evidence type="ECO:0000313" key="12">
    <source>
        <dbReference type="Proteomes" id="UP000002059"/>
    </source>
</evidence>
<dbReference type="FunFam" id="1.25.40.10:FF:000224">
    <property type="entry name" value="DnaJ and TPR domain protein"/>
    <property type="match status" value="1"/>
</dbReference>
<dbReference type="EMBL" id="KN294040">
    <property type="protein sequence ID" value="EEH39567.1"/>
    <property type="molecule type" value="Genomic_DNA"/>
</dbReference>
<evidence type="ECO:0000256" key="7">
    <source>
        <dbReference type="PROSITE-ProRule" id="PRU00339"/>
    </source>
</evidence>
<evidence type="ECO:0000256" key="2">
    <source>
        <dbReference type="ARBA" id="ARBA00022729"/>
    </source>
</evidence>
<feature type="chain" id="PRO_5002908940" description="Tetratricopeptide repeat and J domain-containing co-chaperone DNJ1" evidence="9">
    <location>
        <begin position="21"/>
        <end position="524"/>
    </location>
</feature>
<gene>
    <name evidence="11" type="ORF">PAAG_08836</name>
</gene>
<dbReference type="eggNOG" id="KOG0624">
    <property type="taxonomic scope" value="Eukaryota"/>
</dbReference>
<keyword evidence="3" id="KW-0677">Repeat</keyword>
<evidence type="ECO:0000256" key="6">
    <source>
        <dbReference type="ARBA" id="ARBA00073740"/>
    </source>
</evidence>
<proteinExistence type="predicted"/>
<dbReference type="Proteomes" id="UP000002059">
    <property type="component" value="Partially assembled WGS sequence"/>
</dbReference>
<organism evidence="11 12">
    <name type="scientific">Paracoccidioides lutzii (strain ATCC MYA-826 / Pb01)</name>
    <name type="common">Paracoccidioides brasiliensis</name>
    <dbReference type="NCBI Taxonomy" id="502779"/>
    <lineage>
        <taxon>Eukaryota</taxon>
        <taxon>Fungi</taxon>
        <taxon>Dikarya</taxon>
        <taxon>Ascomycota</taxon>
        <taxon>Pezizomycotina</taxon>
        <taxon>Eurotiomycetes</taxon>
        <taxon>Eurotiomycetidae</taxon>
        <taxon>Onygenales</taxon>
        <taxon>Ajellomycetaceae</taxon>
        <taxon>Paracoccidioides</taxon>
    </lineage>
</organism>
<evidence type="ECO:0000256" key="4">
    <source>
        <dbReference type="ARBA" id="ARBA00022803"/>
    </source>
</evidence>
<dbReference type="KEGG" id="pbl:PAAG_08836"/>
<dbReference type="HOGENOM" id="CLU_015935_0_1_1"/>
<dbReference type="Pfam" id="PF14559">
    <property type="entry name" value="TPR_19"/>
    <property type="match status" value="1"/>
</dbReference>
<sequence length="524" mass="57670">MIVSLQTLTFLLAVISATNGLQSSDIPSDTPLSSLISTAKTHLKNGAPQDALPYFDAAISRDPANYLTIFQRGATYLSLGKSAKALQDFNEVLKIKPDFEGALLQRARLNMKTADWAAAKKDLVAAGKNTAAEIAELDEAQGAARLAQAAEKKGDWEACVSQSGVAIMKAPQSLPLRQLRAHCRFERGEIQEGIGDLAHVLLMAPGSVEPHLQISSMLFYSLADTERGITQIRKCLHSDPDSKVCSRLFRREKQIAKQLATLESLCEGRKFSKAAELLVGNKDDPGVLQDVKDDVKAARAAGHIQPKAPNLLHDNLVEKTCEIYRQMKSKKKARKYCTEALELNPNSLHGLLSQAEAQIEEGEFESAIKTLNDARGQHENIQELQSLLQKAQTLLKRSKQKDYYKVLGVDRDADEKTIKRAYRKMTKLHHPDKAISHGITKEDAEKKMAAINEAYEILSNPELRARFDRGDDPNNPEAQGHPFQGSPFGPGSGGQQFFFQQGSGPHHFKFQGGSFNFPGGFPFG</sequence>
<dbReference type="InterPro" id="IPR036869">
    <property type="entry name" value="J_dom_sf"/>
</dbReference>
<keyword evidence="5" id="KW-0256">Endoplasmic reticulum</keyword>
<dbReference type="GeneID" id="9092450"/>
<dbReference type="SMART" id="SM00271">
    <property type="entry name" value="DnaJ"/>
    <property type="match status" value="1"/>
</dbReference>
<dbReference type="CDD" id="cd06257">
    <property type="entry name" value="DnaJ"/>
    <property type="match status" value="1"/>
</dbReference>
<dbReference type="GO" id="GO:0051087">
    <property type="term" value="F:protein-folding chaperone binding"/>
    <property type="evidence" value="ECO:0007669"/>
    <property type="project" value="TreeGrafter"/>
</dbReference>
<accession>C1HDJ5</accession>
<dbReference type="FunFam" id="1.10.287.110:FF:000083">
    <property type="entry name" value="DnaJ and TPR domain protein"/>
    <property type="match status" value="1"/>
</dbReference>
<keyword evidence="2 9" id="KW-0732">Signal</keyword>
<dbReference type="GO" id="GO:0005788">
    <property type="term" value="C:endoplasmic reticulum lumen"/>
    <property type="evidence" value="ECO:0007669"/>
    <property type="project" value="UniProtKB-SubCell"/>
</dbReference>
<evidence type="ECO:0000259" key="10">
    <source>
        <dbReference type="PROSITE" id="PS50076"/>
    </source>
</evidence>
<dbReference type="InterPro" id="IPR051727">
    <property type="entry name" value="DnaJ_C3_Co-chaperones"/>
</dbReference>
<evidence type="ECO:0000256" key="1">
    <source>
        <dbReference type="ARBA" id="ARBA00004319"/>
    </source>
</evidence>
<evidence type="ECO:0000256" key="5">
    <source>
        <dbReference type="ARBA" id="ARBA00022824"/>
    </source>
</evidence>
<dbReference type="PRINTS" id="PR00625">
    <property type="entry name" value="JDOMAIN"/>
</dbReference>
<dbReference type="OrthoDB" id="1726119at2759"/>
<keyword evidence="12" id="KW-1185">Reference proteome</keyword>
<dbReference type="SMART" id="SM00028">
    <property type="entry name" value="TPR"/>
    <property type="match status" value="5"/>
</dbReference>
<dbReference type="SUPFAM" id="SSF48452">
    <property type="entry name" value="TPR-like"/>
    <property type="match status" value="2"/>
</dbReference>
<evidence type="ECO:0000313" key="11">
    <source>
        <dbReference type="EMBL" id="EEH39567.1"/>
    </source>
</evidence>
<dbReference type="OMA" id="PFAHFQH"/>
<dbReference type="InterPro" id="IPR011990">
    <property type="entry name" value="TPR-like_helical_dom_sf"/>
</dbReference>
<dbReference type="RefSeq" id="XP_002789233.1">
    <property type="nucleotide sequence ID" value="XM_002789187.2"/>
</dbReference>